<evidence type="ECO:0000313" key="2">
    <source>
        <dbReference type="EMBL" id="BBD09090.1"/>
    </source>
</evidence>
<dbReference type="SMART" id="SM00100">
    <property type="entry name" value="cNMP"/>
    <property type="match status" value="1"/>
</dbReference>
<dbReference type="CDD" id="cd00038">
    <property type="entry name" value="CAP_ED"/>
    <property type="match status" value="1"/>
</dbReference>
<dbReference type="InterPro" id="IPR014710">
    <property type="entry name" value="RmlC-like_jellyroll"/>
</dbReference>
<dbReference type="RefSeq" id="WP_126379771.1">
    <property type="nucleotide sequence ID" value="NZ_AP017378.1"/>
</dbReference>
<reference evidence="2 3" key="1">
    <citation type="journal article" date="2018" name="Sci. Adv.">
        <title>Multi-heme cytochromes provide a pathway for survival in energy-limited environments.</title>
        <authorList>
            <person name="Deng X."/>
            <person name="Dohmae N."/>
            <person name="Nealson K.H."/>
            <person name="Hashimoto K."/>
            <person name="Okamoto A."/>
        </authorList>
    </citation>
    <scope>NUCLEOTIDE SEQUENCE [LARGE SCALE GENOMIC DNA]</scope>
    <source>
        <strain evidence="2 3">IS5</strain>
    </source>
</reference>
<dbReference type="Proteomes" id="UP000269883">
    <property type="component" value="Chromosome"/>
</dbReference>
<dbReference type="GO" id="GO:0005829">
    <property type="term" value="C:cytosol"/>
    <property type="evidence" value="ECO:0007669"/>
    <property type="project" value="TreeGrafter"/>
</dbReference>
<dbReference type="InterPro" id="IPR050397">
    <property type="entry name" value="Env_Response_Regulators"/>
</dbReference>
<dbReference type="AlphaFoldDB" id="A0A2Z6B0Y1"/>
<feature type="domain" description="Cyclic nucleotide-binding" evidence="1">
    <location>
        <begin position="17"/>
        <end position="112"/>
    </location>
</feature>
<evidence type="ECO:0000259" key="1">
    <source>
        <dbReference type="PROSITE" id="PS50042"/>
    </source>
</evidence>
<proteinExistence type="predicted"/>
<dbReference type="SUPFAM" id="SSF51206">
    <property type="entry name" value="cAMP-binding domain-like"/>
    <property type="match status" value="1"/>
</dbReference>
<dbReference type="KEGG" id="dfl:DFE_2364"/>
<gene>
    <name evidence="2" type="ORF">DFE_2364</name>
</gene>
<keyword evidence="3" id="KW-1185">Reference proteome</keyword>
<dbReference type="InterPro" id="IPR000595">
    <property type="entry name" value="cNMP-bd_dom"/>
</dbReference>
<sequence>MASPKSSFLVRNFLKYSVIFGEGSKGDSAYLLKEGRVEISKMMDGKKKVFAILKPVSMFGEMAILLGDEKRTATAVALEDSKVVEIKNDDFQEYIRQSPPMISTLLNVLVHRLKTATSKSLRVPNIFVGICNVFTLFGKHGNRNLNYLDSLNYLSSSFNTNKETIDKVLETLEQEKMIEFRMNDQREKTIYLIEIEDFAAKAAEKRKGL</sequence>
<organism evidence="2 3">
    <name type="scientific">Desulfovibrio ferrophilus</name>
    <dbReference type="NCBI Taxonomy" id="241368"/>
    <lineage>
        <taxon>Bacteria</taxon>
        <taxon>Pseudomonadati</taxon>
        <taxon>Thermodesulfobacteriota</taxon>
        <taxon>Desulfovibrionia</taxon>
        <taxon>Desulfovibrionales</taxon>
        <taxon>Desulfovibrionaceae</taxon>
        <taxon>Desulfovibrio</taxon>
    </lineage>
</organism>
<dbReference type="EMBL" id="AP017378">
    <property type="protein sequence ID" value="BBD09090.1"/>
    <property type="molecule type" value="Genomic_DNA"/>
</dbReference>
<evidence type="ECO:0000313" key="3">
    <source>
        <dbReference type="Proteomes" id="UP000269883"/>
    </source>
</evidence>
<name>A0A2Z6B0Y1_9BACT</name>
<dbReference type="Gene3D" id="2.60.120.10">
    <property type="entry name" value="Jelly Rolls"/>
    <property type="match status" value="1"/>
</dbReference>
<dbReference type="PANTHER" id="PTHR24567:SF74">
    <property type="entry name" value="HTH-TYPE TRANSCRIPTIONAL REGULATOR ARCR"/>
    <property type="match status" value="1"/>
</dbReference>
<dbReference type="OrthoDB" id="9809206at2"/>
<dbReference type="PANTHER" id="PTHR24567">
    <property type="entry name" value="CRP FAMILY TRANSCRIPTIONAL REGULATORY PROTEIN"/>
    <property type="match status" value="1"/>
</dbReference>
<dbReference type="InterPro" id="IPR018490">
    <property type="entry name" value="cNMP-bd_dom_sf"/>
</dbReference>
<dbReference type="InterPro" id="IPR018488">
    <property type="entry name" value="cNMP-bd_CS"/>
</dbReference>
<dbReference type="PROSITE" id="PS50042">
    <property type="entry name" value="CNMP_BINDING_3"/>
    <property type="match status" value="1"/>
</dbReference>
<dbReference type="GO" id="GO:0003700">
    <property type="term" value="F:DNA-binding transcription factor activity"/>
    <property type="evidence" value="ECO:0007669"/>
    <property type="project" value="TreeGrafter"/>
</dbReference>
<protein>
    <submittedName>
        <fullName evidence="2">Cyclic nucleotide-binding protein</fullName>
    </submittedName>
</protein>
<dbReference type="Pfam" id="PF00027">
    <property type="entry name" value="cNMP_binding"/>
    <property type="match status" value="1"/>
</dbReference>
<accession>A0A2Z6B0Y1</accession>
<dbReference type="PROSITE" id="PS00889">
    <property type="entry name" value="CNMP_BINDING_2"/>
    <property type="match status" value="1"/>
</dbReference>